<evidence type="ECO:0000256" key="1">
    <source>
        <dbReference type="ARBA" id="ARBA00023239"/>
    </source>
</evidence>
<comment type="caution">
    <text evidence="2">The sequence shown here is derived from an EMBL/GenBank/DDBJ whole genome shotgun (WGS) entry which is preliminary data.</text>
</comment>
<proteinExistence type="predicted"/>
<dbReference type="AlphaFoldDB" id="A0A7W1XBT9"/>
<name>A0A7W1XBT9_9BACL</name>
<organism evidence="2 3">
    <name type="scientific">Thermoactinomyces daqus</name>
    <dbReference type="NCBI Taxonomy" id="1329516"/>
    <lineage>
        <taxon>Bacteria</taxon>
        <taxon>Bacillati</taxon>
        <taxon>Bacillota</taxon>
        <taxon>Bacilli</taxon>
        <taxon>Bacillales</taxon>
        <taxon>Thermoactinomycetaceae</taxon>
        <taxon>Thermoactinomyces</taxon>
    </lineage>
</organism>
<dbReference type="Proteomes" id="UP000530514">
    <property type="component" value="Unassembled WGS sequence"/>
</dbReference>
<keyword evidence="3" id="KW-1185">Reference proteome</keyword>
<dbReference type="SUPFAM" id="SSF51569">
    <property type="entry name" value="Aldolase"/>
    <property type="match status" value="1"/>
</dbReference>
<accession>A0A7W1XBT9</accession>
<dbReference type="OrthoDB" id="9770698at2"/>
<dbReference type="SMART" id="SM01130">
    <property type="entry name" value="DHDPS"/>
    <property type="match status" value="1"/>
</dbReference>
<dbReference type="InterPro" id="IPR002220">
    <property type="entry name" value="DapA-like"/>
</dbReference>
<sequence length="364" mass="40855">MNSGKECRPEIKNALHEGVVIPAHPLALNRSRQLDEQRQRALTRYYMAAGAGGIAVAVHTTQFEIREHHLLEPVLRLAAEEVEHAGLNRPFIKVAGICGPDDQALREAELAAGLGYDLGLLSVNGLQELSEEKLIQRAEKVAEIIPVFGFYLQPSVGGRYLSFDFWKAFADIPGVMAIKIAPFNRYQTLDVVRAVCHAKRCEEIALYTGNDDNIVADLLTTYRFRVNGKWTEKKIAGGLLGHWAVWTKKAVELFEEIKSIRDNRQPIPPRLLELAVQITDCNAAFFDSANRFAGCIAGIHEVLRRQGLLEGRWCLNPDEVLSPGQLEEIDRVYREYPHLNDDAFIARHKEQWLSPRSRNNGSGA</sequence>
<dbReference type="PANTHER" id="PTHR12128:SF51">
    <property type="entry name" value="BLL4205 PROTEIN"/>
    <property type="match status" value="1"/>
</dbReference>
<keyword evidence="1" id="KW-0456">Lyase</keyword>
<dbReference type="GO" id="GO:0008840">
    <property type="term" value="F:4-hydroxy-tetrahydrodipicolinate synthase activity"/>
    <property type="evidence" value="ECO:0007669"/>
    <property type="project" value="TreeGrafter"/>
</dbReference>
<dbReference type="RefSeq" id="WP_033099892.1">
    <property type="nucleotide sequence ID" value="NZ_JACEIP010000021.1"/>
</dbReference>
<protein>
    <submittedName>
        <fullName evidence="2">Dihydrodipicolinate synthase family protein</fullName>
    </submittedName>
</protein>
<gene>
    <name evidence="2" type="ORF">H1164_12730</name>
</gene>
<dbReference type="Gene3D" id="3.20.20.70">
    <property type="entry name" value="Aldolase class I"/>
    <property type="match status" value="1"/>
</dbReference>
<dbReference type="EMBL" id="JACEIP010000021">
    <property type="protein sequence ID" value="MBA4543755.1"/>
    <property type="molecule type" value="Genomic_DNA"/>
</dbReference>
<dbReference type="InterPro" id="IPR013785">
    <property type="entry name" value="Aldolase_TIM"/>
</dbReference>
<evidence type="ECO:0000313" key="2">
    <source>
        <dbReference type="EMBL" id="MBA4543755.1"/>
    </source>
</evidence>
<evidence type="ECO:0000313" key="3">
    <source>
        <dbReference type="Proteomes" id="UP000530514"/>
    </source>
</evidence>
<reference evidence="2 3" key="1">
    <citation type="submission" date="2020-07" db="EMBL/GenBank/DDBJ databases">
        <authorList>
            <person name="Feng H."/>
        </authorList>
    </citation>
    <scope>NUCLEOTIDE SEQUENCE [LARGE SCALE GENOMIC DNA]</scope>
    <source>
        <strain evidence="3">s-11</strain>
    </source>
</reference>
<dbReference type="PANTHER" id="PTHR12128">
    <property type="entry name" value="DIHYDRODIPICOLINATE SYNTHASE"/>
    <property type="match status" value="1"/>
</dbReference>